<organism evidence="2 3">
    <name type="scientific">Patellaria atrata CBS 101060</name>
    <dbReference type="NCBI Taxonomy" id="1346257"/>
    <lineage>
        <taxon>Eukaryota</taxon>
        <taxon>Fungi</taxon>
        <taxon>Dikarya</taxon>
        <taxon>Ascomycota</taxon>
        <taxon>Pezizomycotina</taxon>
        <taxon>Dothideomycetes</taxon>
        <taxon>Dothideomycetes incertae sedis</taxon>
        <taxon>Patellariales</taxon>
        <taxon>Patellariaceae</taxon>
        <taxon>Patellaria</taxon>
    </lineage>
</organism>
<feature type="compositionally biased region" description="Basic and acidic residues" evidence="1">
    <location>
        <begin position="212"/>
        <end position="242"/>
    </location>
</feature>
<proteinExistence type="predicted"/>
<dbReference type="OrthoDB" id="27934at2759"/>
<comment type="caution">
    <text evidence="2">The sequence shown here is derived from an EMBL/GenBank/DDBJ whole genome shotgun (WGS) entry which is preliminary data.</text>
</comment>
<gene>
    <name evidence="2" type="ORF">M501DRAFT_1016317</name>
</gene>
<feature type="region of interest" description="Disordered" evidence="1">
    <location>
        <begin position="170"/>
        <end position="242"/>
    </location>
</feature>
<dbReference type="Proteomes" id="UP000799429">
    <property type="component" value="Unassembled WGS sequence"/>
</dbReference>
<reference evidence="2" key="1">
    <citation type="journal article" date="2020" name="Stud. Mycol.">
        <title>101 Dothideomycetes genomes: a test case for predicting lifestyles and emergence of pathogens.</title>
        <authorList>
            <person name="Haridas S."/>
            <person name="Albert R."/>
            <person name="Binder M."/>
            <person name="Bloem J."/>
            <person name="Labutti K."/>
            <person name="Salamov A."/>
            <person name="Andreopoulos B."/>
            <person name="Baker S."/>
            <person name="Barry K."/>
            <person name="Bills G."/>
            <person name="Bluhm B."/>
            <person name="Cannon C."/>
            <person name="Castanera R."/>
            <person name="Culley D."/>
            <person name="Daum C."/>
            <person name="Ezra D."/>
            <person name="Gonzalez J."/>
            <person name="Henrissat B."/>
            <person name="Kuo A."/>
            <person name="Liang C."/>
            <person name="Lipzen A."/>
            <person name="Lutzoni F."/>
            <person name="Magnuson J."/>
            <person name="Mondo S."/>
            <person name="Nolan M."/>
            <person name="Ohm R."/>
            <person name="Pangilinan J."/>
            <person name="Park H.-J."/>
            <person name="Ramirez L."/>
            <person name="Alfaro M."/>
            <person name="Sun H."/>
            <person name="Tritt A."/>
            <person name="Yoshinaga Y."/>
            <person name="Zwiers L.-H."/>
            <person name="Turgeon B."/>
            <person name="Goodwin S."/>
            <person name="Spatafora J."/>
            <person name="Crous P."/>
            <person name="Grigoriev I."/>
        </authorList>
    </citation>
    <scope>NUCLEOTIDE SEQUENCE</scope>
    <source>
        <strain evidence="2">CBS 101060</strain>
    </source>
</reference>
<name>A0A9P4SCR9_9PEZI</name>
<dbReference type="Gene3D" id="6.10.140.1020">
    <property type="match status" value="1"/>
</dbReference>
<protein>
    <recommendedName>
        <fullName evidence="4">DNA repair protein Dds20/Mei5</fullName>
    </recommendedName>
</protein>
<feature type="compositionally biased region" description="Acidic residues" evidence="1">
    <location>
        <begin position="186"/>
        <end position="204"/>
    </location>
</feature>
<evidence type="ECO:0000256" key="1">
    <source>
        <dbReference type="SAM" id="MobiDB-lite"/>
    </source>
</evidence>
<dbReference type="PANTHER" id="PTHR28527:SF1">
    <property type="entry name" value="SWI5-DEPENDENT RECOMBINATION DNA REPAIR PROTEIN 1"/>
    <property type="match status" value="1"/>
</dbReference>
<dbReference type="GO" id="GO:0006310">
    <property type="term" value="P:DNA recombination"/>
    <property type="evidence" value="ECO:0007669"/>
    <property type="project" value="TreeGrafter"/>
</dbReference>
<sequence>MTTQIAKKRRLNNAASILSKPFISPLKTHNQEALTTNPNALRTPAYTQSPLAASTTVAEGIDNPVANDKVLSSQPALSPSSTKHIIKGKNVADPEFSELMRYHRQLESQIRNTRNGLDTLQQALKIEQSGQDEELEKLISRWKTASREAAEEVFAGVKDRVNRMGGVDAWRQREKRQDEWKKQWDEETTAQDPNDEDDEDDEEENAHGRGLTAEEKKSLRQQLREHYDDGDSHQHDEQKFVEDHGQEDDTFTMDMMLKSLNIDLNVIGYCKDQQRWVD</sequence>
<evidence type="ECO:0000313" key="3">
    <source>
        <dbReference type="Proteomes" id="UP000799429"/>
    </source>
</evidence>
<dbReference type="PANTHER" id="PTHR28527">
    <property type="entry name" value="MATING-TYPE SWITCHING PROTEIN SWI2-RELATED"/>
    <property type="match status" value="1"/>
</dbReference>
<evidence type="ECO:0000313" key="2">
    <source>
        <dbReference type="EMBL" id="KAF2839238.1"/>
    </source>
</evidence>
<accession>A0A9P4SCR9</accession>
<evidence type="ECO:0008006" key="4">
    <source>
        <dbReference type="Google" id="ProtNLM"/>
    </source>
</evidence>
<keyword evidence="3" id="KW-1185">Reference proteome</keyword>
<dbReference type="AlphaFoldDB" id="A0A9P4SCR9"/>
<dbReference type="EMBL" id="MU006095">
    <property type="protein sequence ID" value="KAF2839238.1"/>
    <property type="molecule type" value="Genomic_DNA"/>
</dbReference>
<feature type="compositionally biased region" description="Basic and acidic residues" evidence="1">
    <location>
        <begin position="170"/>
        <end position="185"/>
    </location>
</feature>